<dbReference type="SUPFAM" id="SSF57302">
    <property type="entry name" value="Snake toxin-like"/>
    <property type="match status" value="1"/>
</dbReference>
<dbReference type="AlphaFoldDB" id="A0A1W0X5V8"/>
<evidence type="ECO:0000256" key="2">
    <source>
        <dbReference type="ARBA" id="ARBA00023180"/>
    </source>
</evidence>
<keyword evidence="2" id="KW-0325">Glycoprotein</keyword>
<reference evidence="5" key="1">
    <citation type="submission" date="2017-01" db="EMBL/GenBank/DDBJ databases">
        <title>Comparative genomics of anhydrobiosis in the tardigrade Hypsibius dujardini.</title>
        <authorList>
            <person name="Yoshida Y."/>
            <person name="Koutsovoulos G."/>
            <person name="Laetsch D."/>
            <person name="Stevens L."/>
            <person name="Kumar S."/>
            <person name="Horikawa D."/>
            <person name="Ishino K."/>
            <person name="Komine S."/>
            <person name="Tomita M."/>
            <person name="Blaxter M."/>
            <person name="Arakawa K."/>
        </authorList>
    </citation>
    <scope>NUCLEOTIDE SEQUENCE [LARGE SCALE GENOMIC DNA]</scope>
    <source>
        <strain evidence="5">Z151</strain>
    </source>
</reference>
<dbReference type="InterPro" id="IPR045860">
    <property type="entry name" value="Snake_toxin-like_sf"/>
</dbReference>
<evidence type="ECO:0000313" key="4">
    <source>
        <dbReference type="EMBL" id="OQV22885.1"/>
    </source>
</evidence>
<dbReference type="InterPro" id="IPR050975">
    <property type="entry name" value="Sleep_regulator"/>
</dbReference>
<feature type="chain" id="PRO_5021238274" description="Protein sleepless" evidence="3">
    <location>
        <begin position="24"/>
        <end position="135"/>
    </location>
</feature>
<feature type="signal peptide" evidence="3">
    <location>
        <begin position="1"/>
        <end position="23"/>
    </location>
</feature>
<dbReference type="PANTHER" id="PTHR33562">
    <property type="entry name" value="ATILLA, ISOFORM B-RELATED-RELATED"/>
    <property type="match status" value="1"/>
</dbReference>
<evidence type="ECO:0008006" key="6">
    <source>
        <dbReference type="Google" id="ProtNLM"/>
    </source>
</evidence>
<protein>
    <recommendedName>
        <fullName evidence="6">Protein sleepless</fullName>
    </recommendedName>
</protein>
<proteinExistence type="predicted"/>
<name>A0A1W0X5V8_HYPEX</name>
<dbReference type="Proteomes" id="UP000192578">
    <property type="component" value="Unassembled WGS sequence"/>
</dbReference>
<dbReference type="GO" id="GO:0030431">
    <property type="term" value="P:sleep"/>
    <property type="evidence" value="ECO:0007669"/>
    <property type="project" value="InterPro"/>
</dbReference>
<keyword evidence="5" id="KW-1185">Reference proteome</keyword>
<evidence type="ECO:0000256" key="1">
    <source>
        <dbReference type="ARBA" id="ARBA00022729"/>
    </source>
</evidence>
<dbReference type="EMBL" id="MTYJ01000015">
    <property type="protein sequence ID" value="OQV22885.1"/>
    <property type="molecule type" value="Genomic_DNA"/>
</dbReference>
<sequence length="135" mass="14505">MNKIASTLSILVLLLSFLADAFAIRCYSCESDHDGPCSDEFIFNNQSIAVVECGTGNCVKSKGNRDDPESVRRMCNAQNSPDSVGCTDFDGQDVLTSTCVCNTDLCNQASTWGSFASALSIGNLMLISFHSILML</sequence>
<evidence type="ECO:0000256" key="3">
    <source>
        <dbReference type="SAM" id="SignalP"/>
    </source>
</evidence>
<dbReference type="Pfam" id="PF17064">
    <property type="entry name" value="QVR"/>
    <property type="match status" value="1"/>
</dbReference>
<gene>
    <name evidence="4" type="ORF">BV898_03316</name>
</gene>
<evidence type="ECO:0000313" key="5">
    <source>
        <dbReference type="Proteomes" id="UP000192578"/>
    </source>
</evidence>
<comment type="caution">
    <text evidence="4">The sequence shown here is derived from an EMBL/GenBank/DDBJ whole genome shotgun (WGS) entry which is preliminary data.</text>
</comment>
<dbReference type="InterPro" id="IPR031424">
    <property type="entry name" value="QVR-like"/>
</dbReference>
<accession>A0A1W0X5V8</accession>
<organism evidence="4 5">
    <name type="scientific">Hypsibius exemplaris</name>
    <name type="common">Freshwater tardigrade</name>
    <dbReference type="NCBI Taxonomy" id="2072580"/>
    <lineage>
        <taxon>Eukaryota</taxon>
        <taxon>Metazoa</taxon>
        <taxon>Ecdysozoa</taxon>
        <taxon>Tardigrada</taxon>
        <taxon>Eutardigrada</taxon>
        <taxon>Parachela</taxon>
        <taxon>Hypsibioidea</taxon>
        <taxon>Hypsibiidae</taxon>
        <taxon>Hypsibius</taxon>
    </lineage>
</organism>
<dbReference type="GO" id="GO:0032222">
    <property type="term" value="P:regulation of synaptic transmission, cholinergic"/>
    <property type="evidence" value="ECO:0007669"/>
    <property type="project" value="InterPro"/>
</dbReference>
<keyword evidence="1 3" id="KW-0732">Signal</keyword>